<comment type="caution">
    <text evidence="1">The sequence shown here is derived from an EMBL/GenBank/DDBJ whole genome shotgun (WGS) entry which is preliminary data.</text>
</comment>
<sequence length="171" mass="19787">MKAASITTTKYAKRMNCIWRTTRNPLIITVVGKFVKGGCYLKIHLNKELVLNGDEDGSPTIQETRVENLSLGEGSIPRAMGRNAKDDYAFQQKMVASLRFMVEQNAIAAEERNHRHKEWAKQLQEKMDDMNIGKLWPNKSCLPPTIILQWRMMMMIIDLKFKLVVFKFKLL</sequence>
<keyword evidence="2" id="KW-1185">Reference proteome</keyword>
<proteinExistence type="predicted"/>
<protein>
    <submittedName>
        <fullName evidence="1">Nodulin-26-like</fullName>
    </submittedName>
</protein>
<reference evidence="1 2" key="3">
    <citation type="submission" date="2019-11" db="EMBL/GenBank/DDBJ databases">
        <title>A de novo genome assembly of a pear dwarfing rootstock.</title>
        <authorList>
            <person name="Wang F."/>
            <person name="Wang J."/>
            <person name="Li S."/>
            <person name="Zhang Y."/>
            <person name="Fang M."/>
            <person name="Ma L."/>
            <person name="Zhao Y."/>
            <person name="Jiang S."/>
        </authorList>
    </citation>
    <scope>NUCLEOTIDE SEQUENCE [LARGE SCALE GENOMIC DNA]</scope>
    <source>
        <strain evidence="1">S2</strain>
        <tissue evidence="1">Leaf</tissue>
    </source>
</reference>
<evidence type="ECO:0000313" key="2">
    <source>
        <dbReference type="Proteomes" id="UP000327157"/>
    </source>
</evidence>
<organism evidence="1 2">
    <name type="scientific">Pyrus ussuriensis x Pyrus communis</name>
    <dbReference type="NCBI Taxonomy" id="2448454"/>
    <lineage>
        <taxon>Eukaryota</taxon>
        <taxon>Viridiplantae</taxon>
        <taxon>Streptophyta</taxon>
        <taxon>Embryophyta</taxon>
        <taxon>Tracheophyta</taxon>
        <taxon>Spermatophyta</taxon>
        <taxon>Magnoliopsida</taxon>
        <taxon>eudicotyledons</taxon>
        <taxon>Gunneridae</taxon>
        <taxon>Pentapetalae</taxon>
        <taxon>rosids</taxon>
        <taxon>fabids</taxon>
        <taxon>Rosales</taxon>
        <taxon>Rosaceae</taxon>
        <taxon>Amygdaloideae</taxon>
        <taxon>Maleae</taxon>
        <taxon>Pyrus</taxon>
    </lineage>
</organism>
<reference evidence="1 2" key="1">
    <citation type="submission" date="2019-09" db="EMBL/GenBank/DDBJ databases">
        <authorList>
            <person name="Ou C."/>
        </authorList>
    </citation>
    <scope>NUCLEOTIDE SEQUENCE [LARGE SCALE GENOMIC DNA]</scope>
    <source>
        <strain evidence="1">S2</strain>
        <tissue evidence="1">Leaf</tissue>
    </source>
</reference>
<dbReference type="AlphaFoldDB" id="A0A5N5G7N5"/>
<dbReference type="Proteomes" id="UP000327157">
    <property type="component" value="Chromosome 17"/>
</dbReference>
<dbReference type="EMBL" id="SMOL01000487">
    <property type="protein sequence ID" value="KAB2611366.1"/>
    <property type="molecule type" value="Genomic_DNA"/>
</dbReference>
<evidence type="ECO:0000313" key="1">
    <source>
        <dbReference type="EMBL" id="KAB2611366.1"/>
    </source>
</evidence>
<gene>
    <name evidence="1" type="ORF">D8674_019398</name>
</gene>
<name>A0A5N5G7N5_9ROSA</name>
<reference evidence="2" key="2">
    <citation type="submission" date="2019-10" db="EMBL/GenBank/DDBJ databases">
        <title>A de novo genome assembly of a pear dwarfing rootstock.</title>
        <authorList>
            <person name="Wang F."/>
            <person name="Wang J."/>
            <person name="Li S."/>
            <person name="Zhang Y."/>
            <person name="Fang M."/>
            <person name="Ma L."/>
            <person name="Zhao Y."/>
            <person name="Jiang S."/>
        </authorList>
    </citation>
    <scope>NUCLEOTIDE SEQUENCE [LARGE SCALE GENOMIC DNA]</scope>
</reference>
<accession>A0A5N5G7N5</accession>